<organism evidence="1 2">
    <name type="scientific">Seohaeicola zhoushanensis</name>
    <dbReference type="NCBI Taxonomy" id="1569283"/>
    <lineage>
        <taxon>Bacteria</taxon>
        <taxon>Pseudomonadati</taxon>
        <taxon>Pseudomonadota</taxon>
        <taxon>Alphaproteobacteria</taxon>
        <taxon>Rhodobacterales</taxon>
        <taxon>Roseobacteraceae</taxon>
        <taxon>Seohaeicola</taxon>
    </lineage>
</organism>
<protein>
    <submittedName>
        <fullName evidence="1">Uncharacterized protein</fullName>
    </submittedName>
</protein>
<reference evidence="1" key="2">
    <citation type="submission" date="2020-09" db="EMBL/GenBank/DDBJ databases">
        <authorList>
            <person name="Sun Q."/>
            <person name="Kim S."/>
        </authorList>
    </citation>
    <scope>NUCLEOTIDE SEQUENCE</scope>
    <source>
        <strain evidence="1">KCTC 42650</strain>
    </source>
</reference>
<sequence length="80" mass="8223">MATALRRRTEAEAASDELAAMPTARALEADPTTLTVEVAAIEAARLRVTVAVTESVEVAAIEAAPLIPDAVCAKNSSDMG</sequence>
<evidence type="ECO:0000313" key="1">
    <source>
        <dbReference type="EMBL" id="GHF71312.1"/>
    </source>
</evidence>
<accession>A0A8J3H3C1</accession>
<dbReference type="Proteomes" id="UP000626220">
    <property type="component" value="Unassembled WGS sequence"/>
</dbReference>
<reference evidence="1" key="1">
    <citation type="journal article" date="2014" name="Int. J. Syst. Evol. Microbiol.">
        <title>Complete genome sequence of Corynebacterium casei LMG S-19264T (=DSM 44701T), isolated from a smear-ripened cheese.</title>
        <authorList>
            <consortium name="US DOE Joint Genome Institute (JGI-PGF)"/>
            <person name="Walter F."/>
            <person name="Albersmeier A."/>
            <person name="Kalinowski J."/>
            <person name="Ruckert C."/>
        </authorList>
    </citation>
    <scope>NUCLEOTIDE SEQUENCE</scope>
    <source>
        <strain evidence="1">KCTC 42650</strain>
    </source>
</reference>
<proteinExistence type="predicted"/>
<name>A0A8J3H3C1_9RHOB</name>
<dbReference type="EMBL" id="BNCJ01000027">
    <property type="protein sequence ID" value="GHF71312.1"/>
    <property type="molecule type" value="Genomic_DNA"/>
</dbReference>
<gene>
    <name evidence="1" type="ORF">GCM10017056_47800</name>
</gene>
<dbReference type="AlphaFoldDB" id="A0A8J3H3C1"/>
<keyword evidence="2" id="KW-1185">Reference proteome</keyword>
<comment type="caution">
    <text evidence="1">The sequence shown here is derived from an EMBL/GenBank/DDBJ whole genome shotgun (WGS) entry which is preliminary data.</text>
</comment>
<evidence type="ECO:0000313" key="2">
    <source>
        <dbReference type="Proteomes" id="UP000626220"/>
    </source>
</evidence>